<reference evidence="1 2" key="1">
    <citation type="submission" date="2016-10" db="EMBL/GenBank/DDBJ databases">
        <authorList>
            <person name="de Groot N.N."/>
        </authorList>
    </citation>
    <scope>NUCLEOTIDE SEQUENCE [LARGE SCALE GENOMIC DNA]</scope>
    <source>
        <strain evidence="1 2">DSM 25947</strain>
    </source>
</reference>
<gene>
    <name evidence="1" type="ORF">SAMN05444285_1495</name>
</gene>
<sequence>MDKINVVTYVLSDSKKTHNIKFNIMKKTMVKLIAVLAIVIGGIVSSNAQELGVRFGDISGGNVAIDGIFSTGKFSRIHADLSIGDGVGVDLLWDFLYRPIDREAFYWYVGAGPYVWIDDPFWLGAVGEIGLEYHFNNIPVALGADWRPAISIVEETDFHAKGFGFNIRYVFGY</sequence>
<dbReference type="EMBL" id="FOHT01000049">
    <property type="protein sequence ID" value="SEU11986.1"/>
    <property type="molecule type" value="Genomic_DNA"/>
</dbReference>
<dbReference type="Proteomes" id="UP000181981">
    <property type="component" value="Unassembled WGS sequence"/>
</dbReference>
<dbReference type="AlphaFoldDB" id="A0A1I0JN64"/>
<evidence type="ECO:0000313" key="1">
    <source>
        <dbReference type="EMBL" id="SEU11986.1"/>
    </source>
</evidence>
<protein>
    <recommendedName>
        <fullName evidence="3">Outer membrane insertion C-signal</fullName>
    </recommendedName>
</protein>
<proteinExistence type="predicted"/>
<name>A0A1I0JN64_9BACT</name>
<accession>A0A1I0JN64</accession>
<evidence type="ECO:0008006" key="3">
    <source>
        <dbReference type="Google" id="ProtNLM"/>
    </source>
</evidence>
<organism evidence="1 2">
    <name type="scientific">Draconibacterium orientale</name>
    <dbReference type="NCBI Taxonomy" id="1168034"/>
    <lineage>
        <taxon>Bacteria</taxon>
        <taxon>Pseudomonadati</taxon>
        <taxon>Bacteroidota</taxon>
        <taxon>Bacteroidia</taxon>
        <taxon>Marinilabiliales</taxon>
        <taxon>Prolixibacteraceae</taxon>
        <taxon>Draconibacterium</taxon>
    </lineage>
</organism>
<evidence type="ECO:0000313" key="2">
    <source>
        <dbReference type="Proteomes" id="UP000181981"/>
    </source>
</evidence>